<feature type="signal peptide" evidence="1">
    <location>
        <begin position="1"/>
        <end position="17"/>
    </location>
</feature>
<sequence length="213" mass="23800">MKRFFLALLFISSVCFAQDAASSSSVEKSSSSAADSQIRCPELEYHGMQTTKYIPNKPYIINWDRNTIDLEGIVDYVGSDTFFVDGIIPILFADSTKIAAKLIKLRQVTISSTDNSMKTAFDSNFVYIPLTFNTNKGDTISANNYSASIFLDCSSPYIVPYAFFMGDFSVNSPSNVTAIKPIHHKQNNISVKTHNRNASGRFLNRKPSKIIRY</sequence>
<organism evidence="2 3">
    <name type="scientific">Hallerella succinigenes</name>
    <dbReference type="NCBI Taxonomy" id="1896222"/>
    <lineage>
        <taxon>Bacteria</taxon>
        <taxon>Pseudomonadati</taxon>
        <taxon>Fibrobacterota</taxon>
        <taxon>Fibrobacteria</taxon>
        <taxon>Fibrobacterales</taxon>
        <taxon>Fibrobacteraceae</taxon>
        <taxon>Hallerella</taxon>
    </lineage>
</organism>
<dbReference type="AlphaFoldDB" id="A0A2M9A5V1"/>
<evidence type="ECO:0000313" key="2">
    <source>
        <dbReference type="EMBL" id="PJJ41096.1"/>
    </source>
</evidence>
<evidence type="ECO:0000256" key="1">
    <source>
        <dbReference type="SAM" id="SignalP"/>
    </source>
</evidence>
<evidence type="ECO:0000313" key="3">
    <source>
        <dbReference type="Proteomes" id="UP000231134"/>
    </source>
</evidence>
<comment type="caution">
    <text evidence="2">The sequence shown here is derived from an EMBL/GenBank/DDBJ whole genome shotgun (WGS) entry which is preliminary data.</text>
</comment>
<dbReference type="OrthoDB" id="9811263at2"/>
<accession>A0A2M9A5V1</accession>
<feature type="chain" id="PRO_5014734622" evidence="1">
    <location>
        <begin position="18"/>
        <end position="213"/>
    </location>
</feature>
<dbReference type="Proteomes" id="UP000231134">
    <property type="component" value="Unassembled WGS sequence"/>
</dbReference>
<dbReference type="EMBL" id="PGEX01000001">
    <property type="protein sequence ID" value="PJJ41096.1"/>
    <property type="molecule type" value="Genomic_DNA"/>
</dbReference>
<keyword evidence="1" id="KW-0732">Signal</keyword>
<gene>
    <name evidence="2" type="ORF">BGX16_1052</name>
</gene>
<keyword evidence="3" id="KW-1185">Reference proteome</keyword>
<protein>
    <submittedName>
        <fullName evidence="2">Uncharacterized protein</fullName>
    </submittedName>
</protein>
<name>A0A2M9A5V1_9BACT</name>
<proteinExistence type="predicted"/>
<dbReference type="RefSeq" id="WP_146139538.1">
    <property type="nucleotide sequence ID" value="NZ_JAQXKX010000042.1"/>
</dbReference>
<reference evidence="2 3" key="1">
    <citation type="submission" date="2017-11" db="EMBL/GenBank/DDBJ databases">
        <title>Animal gut microbial communities from fecal samples from Wisconsin, USA.</title>
        <authorList>
            <person name="Neumann A."/>
        </authorList>
    </citation>
    <scope>NUCLEOTIDE SEQUENCE [LARGE SCALE GENOMIC DNA]</scope>
    <source>
        <strain evidence="2 3">UWS3</strain>
    </source>
</reference>